<evidence type="ECO:0000313" key="2">
    <source>
        <dbReference type="EMBL" id="CEK72588.1"/>
    </source>
</evidence>
<sequence length="61" mass="6954">KKSTLFISDAHNDKIKLSGQFSVYASVSFGFTMTDGHNDKRVLSCQWKSDLNNSFRHLLCE</sequence>
<reference evidence="2" key="1">
    <citation type="submission" date="2014-12" db="EMBL/GenBank/DDBJ databases">
        <title>Insight into the proteome of Arion vulgaris.</title>
        <authorList>
            <person name="Aradska J."/>
            <person name="Bulat T."/>
            <person name="Smidak R."/>
            <person name="Sarate P."/>
            <person name="Gangsoo J."/>
            <person name="Sialana F."/>
            <person name="Bilban M."/>
            <person name="Lubec G."/>
        </authorList>
    </citation>
    <scope>NUCLEOTIDE SEQUENCE</scope>
    <source>
        <tissue evidence="2">Skin</tissue>
    </source>
</reference>
<evidence type="ECO:0000313" key="1">
    <source>
        <dbReference type="EMBL" id="CEK72587.1"/>
    </source>
</evidence>
<feature type="non-terminal residue" evidence="2">
    <location>
        <position position="1"/>
    </location>
</feature>
<dbReference type="EMBL" id="HACG01025723">
    <property type="protein sequence ID" value="CEK72588.1"/>
    <property type="molecule type" value="Transcribed_RNA"/>
</dbReference>
<accession>A0A0B6ZVI2</accession>
<proteinExistence type="predicted"/>
<name>A0A0B6ZVI2_9EUPU</name>
<dbReference type="EMBL" id="HACG01025722">
    <property type="protein sequence ID" value="CEK72587.1"/>
    <property type="molecule type" value="Transcribed_RNA"/>
</dbReference>
<gene>
    <name evidence="2" type="primary">ORF83094</name>
    <name evidence="1" type="synonym">ORF83093</name>
</gene>
<organism evidence="2">
    <name type="scientific">Arion vulgaris</name>
    <dbReference type="NCBI Taxonomy" id="1028688"/>
    <lineage>
        <taxon>Eukaryota</taxon>
        <taxon>Metazoa</taxon>
        <taxon>Spiralia</taxon>
        <taxon>Lophotrochozoa</taxon>
        <taxon>Mollusca</taxon>
        <taxon>Gastropoda</taxon>
        <taxon>Heterobranchia</taxon>
        <taxon>Euthyneura</taxon>
        <taxon>Panpulmonata</taxon>
        <taxon>Eupulmonata</taxon>
        <taxon>Stylommatophora</taxon>
        <taxon>Helicina</taxon>
        <taxon>Arionoidea</taxon>
        <taxon>Arionidae</taxon>
        <taxon>Arion</taxon>
    </lineage>
</organism>
<dbReference type="AlphaFoldDB" id="A0A0B6ZVI2"/>
<protein>
    <submittedName>
        <fullName evidence="2">Uncharacterized protein</fullName>
    </submittedName>
</protein>